<dbReference type="InterPro" id="IPR036388">
    <property type="entry name" value="WH-like_DNA-bd_sf"/>
</dbReference>
<evidence type="ECO:0000256" key="1">
    <source>
        <dbReference type="SAM" id="MobiDB-lite"/>
    </source>
</evidence>
<dbReference type="PANTHER" id="PTHR30363:SF28">
    <property type="entry name" value="TRANSCRIPTIONAL REGULATORY PROTEIN-RELATED"/>
    <property type="match status" value="1"/>
</dbReference>
<comment type="caution">
    <text evidence="2">The sequence shown here is derived from an EMBL/GenBank/DDBJ whole genome shotgun (WGS) entry which is preliminary data.</text>
</comment>
<dbReference type="AlphaFoldDB" id="A0A7Z0D432"/>
<dbReference type="Pfam" id="PF12840">
    <property type="entry name" value="HTH_20"/>
    <property type="match status" value="1"/>
</dbReference>
<reference evidence="2 3" key="1">
    <citation type="submission" date="2020-07" db="EMBL/GenBank/DDBJ databases">
        <title>Sequencing the genomes of 1000 actinobacteria strains.</title>
        <authorList>
            <person name="Klenk H.-P."/>
        </authorList>
    </citation>
    <scope>NUCLEOTIDE SEQUENCE [LARGE SCALE GENOMIC DNA]</scope>
    <source>
        <strain evidence="2 3">DSM 26341</strain>
    </source>
</reference>
<evidence type="ECO:0000313" key="3">
    <source>
        <dbReference type="Proteomes" id="UP000539111"/>
    </source>
</evidence>
<dbReference type="InterPro" id="IPR050313">
    <property type="entry name" value="Carb_Metab_HTH_regulators"/>
</dbReference>
<feature type="region of interest" description="Disordered" evidence="1">
    <location>
        <begin position="229"/>
        <end position="251"/>
    </location>
</feature>
<organism evidence="2 3">
    <name type="scientific">Spelaeicoccus albus</name>
    <dbReference type="NCBI Taxonomy" id="1280376"/>
    <lineage>
        <taxon>Bacteria</taxon>
        <taxon>Bacillati</taxon>
        <taxon>Actinomycetota</taxon>
        <taxon>Actinomycetes</taxon>
        <taxon>Micrococcales</taxon>
        <taxon>Brevibacteriaceae</taxon>
        <taxon>Spelaeicoccus</taxon>
    </lineage>
</organism>
<dbReference type="Gene3D" id="1.10.10.10">
    <property type="entry name" value="Winged helix-like DNA-binding domain superfamily/Winged helix DNA-binding domain"/>
    <property type="match status" value="1"/>
</dbReference>
<protein>
    <submittedName>
        <fullName evidence="2">Putative ArsR family transcriptional regulator</fullName>
    </submittedName>
</protein>
<accession>A0A7Z0D432</accession>
<dbReference type="InterPro" id="IPR036390">
    <property type="entry name" value="WH_DNA-bd_sf"/>
</dbReference>
<evidence type="ECO:0000313" key="2">
    <source>
        <dbReference type="EMBL" id="NYI68519.1"/>
    </source>
</evidence>
<dbReference type="InterPro" id="IPR011991">
    <property type="entry name" value="ArsR-like_HTH"/>
</dbReference>
<feature type="region of interest" description="Disordered" evidence="1">
    <location>
        <begin position="1"/>
        <end position="20"/>
    </location>
</feature>
<proteinExistence type="predicted"/>
<dbReference type="SUPFAM" id="SSF46785">
    <property type="entry name" value="Winged helix' DNA-binding domain"/>
    <property type="match status" value="1"/>
</dbReference>
<dbReference type="RefSeq" id="WP_179428858.1">
    <property type="nucleotide sequence ID" value="NZ_JACBZP010000001.1"/>
</dbReference>
<gene>
    <name evidence="2" type="ORF">BJY26_002825</name>
</gene>
<dbReference type="PANTHER" id="PTHR30363">
    <property type="entry name" value="HTH-TYPE TRANSCRIPTIONAL REGULATOR SRLR-RELATED"/>
    <property type="match status" value="1"/>
</dbReference>
<name>A0A7Z0D432_9MICO</name>
<dbReference type="Proteomes" id="UP000539111">
    <property type="component" value="Unassembled WGS sequence"/>
</dbReference>
<dbReference type="EMBL" id="JACBZP010000001">
    <property type="protein sequence ID" value="NYI68519.1"/>
    <property type="molecule type" value="Genomic_DNA"/>
</dbReference>
<dbReference type="CDD" id="cd00090">
    <property type="entry name" value="HTH_ARSR"/>
    <property type="match status" value="1"/>
</dbReference>
<keyword evidence="3" id="KW-1185">Reference proteome</keyword>
<sequence length="251" mass="26556">MNATTAPDEASPTSAWGHDEARTRHRVLAAVLAGGPISASRLASELGLTAAAIRRHLDGLHEAGQIDVRSTTEKDGKRGRPARLYVVTNDGHSQLDNAYDEIASDALTFLGEVAGTTAVAEFAARRADRMERKYQPLIDAAGPETTDRAAALASALTEDGYVSSSSTVAAGTSIESVQLCQGHCPVQHVATDFPQLCEAELQAFANLLDVDVRRLSTLASGGHVCTTHIPTTHEGRGHKPAANDARRSKKE</sequence>